<feature type="compositionally biased region" description="Basic and acidic residues" evidence="1">
    <location>
        <begin position="428"/>
        <end position="464"/>
    </location>
</feature>
<name>A0A9X0DFL6_9HELO</name>
<protein>
    <submittedName>
        <fullName evidence="2">Uncharacterized protein</fullName>
    </submittedName>
</protein>
<evidence type="ECO:0000256" key="1">
    <source>
        <dbReference type="SAM" id="MobiDB-lite"/>
    </source>
</evidence>
<comment type="caution">
    <text evidence="2">The sequence shown here is derived from an EMBL/GenBank/DDBJ whole genome shotgun (WGS) entry which is preliminary data.</text>
</comment>
<feature type="region of interest" description="Disordered" evidence="1">
    <location>
        <begin position="77"/>
        <end position="106"/>
    </location>
</feature>
<dbReference type="AlphaFoldDB" id="A0A9X0DFL6"/>
<reference evidence="2" key="1">
    <citation type="submission" date="2022-11" db="EMBL/GenBank/DDBJ databases">
        <title>Genome Resource of Sclerotinia nivalis Strain SnTB1, a Plant Pathogen Isolated from American Ginseng.</title>
        <authorList>
            <person name="Fan S."/>
        </authorList>
    </citation>
    <scope>NUCLEOTIDE SEQUENCE</scope>
    <source>
        <strain evidence="2">SnTB1</strain>
    </source>
</reference>
<accession>A0A9X0DFL6</accession>
<sequence length="477" mass="54141">MAKSSNSDNIDKGSKDSQSDSDNPFIRFRHFADEHVSSILQGFIGLPSAFAKPQSHSQWSVFDEDLRRRDELQARRRGLKEAEEARSENRTASENDEVQIPVKKSQASHNQMDLNHFFPDRRMNIFGSYDIPLYSPLHSPLAAPFPDNLRHTMSSFAAMMLYKADANDISLMPYLLCSPYSPLILSLGQSILAHHRIYDARRGFGTYDATHRAAPRDDFPYCEAFEDLLLTGQGKSRHIEVPSKYLKSKASSEPTSISSTVESGLNWIERLRGLGILHLPSSDLSNAFNESRLSEQESDPSNQDSSQSIARVKRLMKDAETEEQMYESFLTTPDQFFTKVESTLTAVERLMKSKSIPFEEARGAAFSDVQEVHTSEKSISQPTEPKREVSSSSTVEHYTNEDGSVETTIRVWKRFDDGSETETTSSHTVDRATRRRDLASAGFHPDEFELSQREVENDDQENKPRTKKNTKSGWFWN</sequence>
<gene>
    <name evidence="2" type="ORF">OCU04_009538</name>
</gene>
<feature type="compositionally biased region" description="Basic and acidic residues" evidence="1">
    <location>
        <begin position="9"/>
        <end position="18"/>
    </location>
</feature>
<evidence type="ECO:0000313" key="3">
    <source>
        <dbReference type="Proteomes" id="UP001152300"/>
    </source>
</evidence>
<feature type="region of interest" description="Disordered" evidence="1">
    <location>
        <begin position="1"/>
        <end position="23"/>
    </location>
</feature>
<feature type="region of interest" description="Disordered" evidence="1">
    <location>
        <begin position="416"/>
        <end position="477"/>
    </location>
</feature>
<feature type="compositionally biased region" description="Basic and acidic residues" evidence="1">
    <location>
        <begin position="77"/>
        <end position="93"/>
    </location>
</feature>
<keyword evidence="3" id="KW-1185">Reference proteome</keyword>
<organism evidence="2 3">
    <name type="scientific">Sclerotinia nivalis</name>
    <dbReference type="NCBI Taxonomy" id="352851"/>
    <lineage>
        <taxon>Eukaryota</taxon>
        <taxon>Fungi</taxon>
        <taxon>Dikarya</taxon>
        <taxon>Ascomycota</taxon>
        <taxon>Pezizomycotina</taxon>
        <taxon>Leotiomycetes</taxon>
        <taxon>Helotiales</taxon>
        <taxon>Sclerotiniaceae</taxon>
        <taxon>Sclerotinia</taxon>
    </lineage>
</organism>
<evidence type="ECO:0000313" key="2">
    <source>
        <dbReference type="EMBL" id="KAJ8061741.1"/>
    </source>
</evidence>
<feature type="compositionally biased region" description="Polar residues" evidence="1">
    <location>
        <begin position="299"/>
        <end position="309"/>
    </location>
</feature>
<feature type="compositionally biased region" description="Polar residues" evidence="1">
    <location>
        <begin position="390"/>
        <end position="403"/>
    </location>
</feature>
<feature type="region of interest" description="Disordered" evidence="1">
    <location>
        <begin position="365"/>
        <end position="403"/>
    </location>
</feature>
<dbReference type="OrthoDB" id="4586300at2759"/>
<dbReference type="EMBL" id="JAPEIS010000011">
    <property type="protein sequence ID" value="KAJ8061741.1"/>
    <property type="molecule type" value="Genomic_DNA"/>
</dbReference>
<dbReference type="Proteomes" id="UP001152300">
    <property type="component" value="Unassembled WGS sequence"/>
</dbReference>
<proteinExistence type="predicted"/>
<feature type="region of interest" description="Disordered" evidence="1">
    <location>
        <begin position="289"/>
        <end position="310"/>
    </location>
</feature>